<evidence type="ECO:0000256" key="7">
    <source>
        <dbReference type="ARBA" id="ARBA00023125"/>
    </source>
</evidence>
<dbReference type="InterPro" id="IPR013759">
    <property type="entry name" value="Topo_IIA_B_C"/>
</dbReference>
<comment type="cofactor">
    <cofactor evidence="2">
        <name>Mg(2+)</name>
        <dbReference type="ChEBI" id="CHEBI:18420"/>
    </cofactor>
</comment>
<dbReference type="GO" id="GO:0005524">
    <property type="term" value="F:ATP binding"/>
    <property type="evidence" value="ECO:0007669"/>
    <property type="project" value="UniProtKB-KW"/>
</dbReference>
<dbReference type="PANTHER" id="PTHR10169:SF38">
    <property type="entry name" value="DNA TOPOISOMERASE 2"/>
    <property type="match status" value="1"/>
</dbReference>
<dbReference type="Proteomes" id="UP000790347">
    <property type="component" value="Unassembled WGS sequence"/>
</dbReference>
<dbReference type="PANTHER" id="PTHR10169">
    <property type="entry name" value="DNA TOPOISOMERASE/GYRASE"/>
    <property type="match status" value="1"/>
</dbReference>
<keyword evidence="4" id="KW-0547">Nucleotide-binding</keyword>
<dbReference type="GO" id="GO:0000712">
    <property type="term" value="P:resolution of meiotic recombination intermediates"/>
    <property type="evidence" value="ECO:0007669"/>
    <property type="project" value="TreeGrafter"/>
</dbReference>
<dbReference type="Gene3D" id="3.40.50.670">
    <property type="match status" value="1"/>
</dbReference>
<evidence type="ECO:0000256" key="5">
    <source>
        <dbReference type="ARBA" id="ARBA00022840"/>
    </source>
</evidence>
<keyword evidence="6" id="KW-0799">Topoisomerase</keyword>
<name>A0A922HR21_DERFA</name>
<comment type="catalytic activity">
    <reaction evidence="1">
        <text>ATP-dependent breakage, passage and rejoining of double-stranded DNA.</text>
        <dbReference type="EC" id="5.6.2.2"/>
    </reaction>
</comment>
<dbReference type="EMBL" id="ASGP02000006">
    <property type="protein sequence ID" value="KAH9502149.1"/>
    <property type="molecule type" value="Genomic_DNA"/>
</dbReference>
<evidence type="ECO:0000256" key="2">
    <source>
        <dbReference type="ARBA" id="ARBA00001946"/>
    </source>
</evidence>
<dbReference type="SUPFAM" id="SSF56719">
    <property type="entry name" value="Type II DNA topoisomerase"/>
    <property type="match status" value="1"/>
</dbReference>
<evidence type="ECO:0000259" key="9">
    <source>
        <dbReference type="PROSITE" id="PS50880"/>
    </source>
</evidence>
<proteinExistence type="predicted"/>
<organism evidence="10 11">
    <name type="scientific">Dermatophagoides farinae</name>
    <name type="common">American house dust mite</name>
    <dbReference type="NCBI Taxonomy" id="6954"/>
    <lineage>
        <taxon>Eukaryota</taxon>
        <taxon>Metazoa</taxon>
        <taxon>Ecdysozoa</taxon>
        <taxon>Arthropoda</taxon>
        <taxon>Chelicerata</taxon>
        <taxon>Arachnida</taxon>
        <taxon>Acari</taxon>
        <taxon>Acariformes</taxon>
        <taxon>Sarcoptiformes</taxon>
        <taxon>Astigmata</taxon>
        <taxon>Psoroptidia</taxon>
        <taxon>Analgoidea</taxon>
        <taxon>Pyroglyphidae</taxon>
        <taxon>Dermatophagoidinae</taxon>
        <taxon>Dermatophagoides</taxon>
    </lineage>
</organism>
<protein>
    <recommendedName>
        <fullName evidence="3">DNA topoisomerase (ATP-hydrolyzing)</fullName>
        <ecNumber evidence="3">5.6.2.2</ecNumber>
    </recommendedName>
</protein>
<evidence type="ECO:0000256" key="4">
    <source>
        <dbReference type="ARBA" id="ARBA00022741"/>
    </source>
</evidence>
<dbReference type="AlphaFoldDB" id="A0A922HR21"/>
<dbReference type="GO" id="GO:0005634">
    <property type="term" value="C:nucleus"/>
    <property type="evidence" value="ECO:0007669"/>
    <property type="project" value="TreeGrafter"/>
</dbReference>
<dbReference type="GO" id="GO:0003677">
    <property type="term" value="F:DNA binding"/>
    <property type="evidence" value="ECO:0007669"/>
    <property type="project" value="UniProtKB-KW"/>
</dbReference>
<keyword evidence="7" id="KW-0238">DNA-binding</keyword>
<gene>
    <name evidence="10" type="primary">TOP2B_20</name>
    <name evidence="10" type="ORF">DERF_012938</name>
</gene>
<evidence type="ECO:0000256" key="6">
    <source>
        <dbReference type="ARBA" id="ARBA00023029"/>
    </source>
</evidence>
<dbReference type="GO" id="GO:0006265">
    <property type="term" value="P:DNA topological change"/>
    <property type="evidence" value="ECO:0007669"/>
    <property type="project" value="InterPro"/>
</dbReference>
<dbReference type="PROSITE" id="PS50880">
    <property type="entry name" value="TOPRIM"/>
    <property type="match status" value="1"/>
</dbReference>
<reference evidence="10" key="2">
    <citation type="journal article" date="2022" name="Res Sq">
        <title>Comparative Genomics Reveals Insights into the Divergent Evolution of Astigmatic Mites and Household Pest Adaptations.</title>
        <authorList>
            <person name="Xiong Q."/>
            <person name="Wan A.T.-Y."/>
            <person name="Liu X.-Y."/>
            <person name="Fung C.S.-H."/>
            <person name="Xiao X."/>
            <person name="Malainual N."/>
            <person name="Hou J."/>
            <person name="Wang L."/>
            <person name="Wang M."/>
            <person name="Yang K."/>
            <person name="Cui Y."/>
            <person name="Leung E."/>
            <person name="Nong W."/>
            <person name="Shin S.-K."/>
            <person name="Au S."/>
            <person name="Jeong K.Y."/>
            <person name="Chew F.T."/>
            <person name="Hui J."/>
            <person name="Leung T.F."/>
            <person name="Tungtrongchitr A."/>
            <person name="Zhong N."/>
            <person name="Liu Z."/>
            <person name="Tsui S."/>
        </authorList>
    </citation>
    <scope>NUCLEOTIDE SEQUENCE</scope>
    <source>
        <strain evidence="10">Derf</strain>
        <tissue evidence="10">Whole organism</tissue>
    </source>
</reference>
<evidence type="ECO:0000256" key="1">
    <source>
        <dbReference type="ARBA" id="ARBA00000185"/>
    </source>
</evidence>
<dbReference type="PRINTS" id="PR00418">
    <property type="entry name" value="TPI2FAMILY"/>
</dbReference>
<keyword evidence="8" id="KW-0413">Isomerase</keyword>
<evidence type="ECO:0000313" key="10">
    <source>
        <dbReference type="EMBL" id="KAH9502149.1"/>
    </source>
</evidence>
<dbReference type="GO" id="GO:0000819">
    <property type="term" value="P:sister chromatid segregation"/>
    <property type="evidence" value="ECO:0007669"/>
    <property type="project" value="TreeGrafter"/>
</dbReference>
<accession>A0A922HR21</accession>
<keyword evidence="11" id="KW-1185">Reference proteome</keyword>
<dbReference type="FunFam" id="3.40.50.670:FF:000001">
    <property type="entry name" value="DNA topoisomerase 2"/>
    <property type="match status" value="1"/>
</dbReference>
<dbReference type="InterPro" id="IPR050634">
    <property type="entry name" value="DNA_Topoisomerase_II"/>
</dbReference>
<reference evidence="10" key="1">
    <citation type="submission" date="2013-05" db="EMBL/GenBank/DDBJ databases">
        <authorList>
            <person name="Yim A.K.Y."/>
            <person name="Chan T.F."/>
            <person name="Ji K.M."/>
            <person name="Liu X.Y."/>
            <person name="Zhou J.W."/>
            <person name="Li R.Q."/>
            <person name="Yang K.Y."/>
            <person name="Li J."/>
            <person name="Li M."/>
            <person name="Law P.T.W."/>
            <person name="Wu Y.L."/>
            <person name="Cai Z.L."/>
            <person name="Qin H."/>
            <person name="Bao Y."/>
            <person name="Leung R.K.K."/>
            <person name="Ng P.K.S."/>
            <person name="Zou J."/>
            <person name="Zhong X.J."/>
            <person name="Ran P.X."/>
            <person name="Zhong N.S."/>
            <person name="Liu Z.G."/>
            <person name="Tsui S.K.W."/>
        </authorList>
    </citation>
    <scope>NUCLEOTIDE SEQUENCE</scope>
    <source>
        <strain evidence="10">Derf</strain>
        <tissue evidence="10">Whole organism</tissue>
    </source>
</reference>
<dbReference type="InterPro" id="IPR006171">
    <property type="entry name" value="TOPRIM_dom"/>
</dbReference>
<feature type="non-terminal residue" evidence="10">
    <location>
        <position position="1"/>
    </location>
</feature>
<dbReference type="InterPro" id="IPR013760">
    <property type="entry name" value="Topo_IIA-like_dom_sf"/>
</dbReference>
<comment type="caution">
    <text evidence="10">The sequence shown here is derived from an EMBL/GenBank/DDBJ whole genome shotgun (WGS) entry which is preliminary data.</text>
</comment>
<dbReference type="GO" id="GO:0003918">
    <property type="term" value="F:DNA topoisomerase type II (double strand cut, ATP-hydrolyzing) activity"/>
    <property type="evidence" value="ECO:0007669"/>
    <property type="project" value="UniProtKB-EC"/>
</dbReference>
<feature type="domain" description="Toprim" evidence="9">
    <location>
        <begin position="45"/>
        <end position="135"/>
    </location>
</feature>
<sequence length="135" mass="15106">MNDTIDDFDISLQQSAGKIAHNPKRLVLTVEEDAYDAGSMNSLECTLIVAEGDSAHMIVNSGISVVNRNKFGIFPLNGKFINVREANKKQIMGNVDIKCLVEILGLKYNMKYTTEESMKSLRYGRLMIMTDQDPD</sequence>
<keyword evidence="5" id="KW-0067">ATP-binding</keyword>
<evidence type="ECO:0000256" key="3">
    <source>
        <dbReference type="ARBA" id="ARBA00012895"/>
    </source>
</evidence>
<evidence type="ECO:0000313" key="11">
    <source>
        <dbReference type="Proteomes" id="UP000790347"/>
    </source>
</evidence>
<evidence type="ECO:0000256" key="8">
    <source>
        <dbReference type="ARBA" id="ARBA00023235"/>
    </source>
</evidence>
<dbReference type="EC" id="5.6.2.2" evidence="3"/>